<protein>
    <submittedName>
        <fullName evidence="1">Uncharacterized protein</fullName>
    </submittedName>
</protein>
<dbReference type="AlphaFoldDB" id="C3XB74"/>
<evidence type="ECO:0000313" key="2">
    <source>
        <dbReference type="Proteomes" id="UP000005089"/>
    </source>
</evidence>
<dbReference type="EMBL" id="GG658170">
    <property type="protein sequence ID" value="EEO30450.1"/>
    <property type="molecule type" value="Genomic_DNA"/>
</dbReference>
<dbReference type="Proteomes" id="UP000005089">
    <property type="component" value="Unassembled WGS sequence"/>
</dbReference>
<keyword evidence="2" id="KW-1185">Reference proteome</keyword>
<dbReference type="eggNOG" id="ENOG5030D4X">
    <property type="taxonomic scope" value="Bacteria"/>
</dbReference>
<evidence type="ECO:0000313" key="1">
    <source>
        <dbReference type="EMBL" id="EEO30450.1"/>
    </source>
</evidence>
<dbReference type="GeneID" id="77134530"/>
<gene>
    <name evidence="1" type="ORF">OFBG_01478</name>
</gene>
<accession>C3XB74</accession>
<dbReference type="RefSeq" id="WP_005881611.1">
    <property type="nucleotide sequence ID" value="NZ_CP019430.1"/>
</dbReference>
<dbReference type="HOGENOM" id="CLU_076074_0_0_4"/>
<proteinExistence type="predicted"/>
<name>C3XB74_OXAFO</name>
<reference evidence="1 2" key="1">
    <citation type="submission" date="2009-02" db="EMBL/GenBank/DDBJ databases">
        <title>The Genome Sequence of Oxalobacter formigenes OXCC13.</title>
        <authorList>
            <consortium name="The Broad Institute Genome Sequencing Platform"/>
            <person name="Ward D."/>
            <person name="Young S.K."/>
            <person name="Kodira C.D."/>
            <person name="Zeng Q."/>
            <person name="Koehrsen M."/>
            <person name="Alvarado L."/>
            <person name="Berlin A."/>
            <person name="Borenstein D."/>
            <person name="Chen Z."/>
            <person name="Engels R."/>
            <person name="Freedman E."/>
            <person name="Gellesch M."/>
            <person name="Goldberg J."/>
            <person name="Griggs A."/>
            <person name="Gujja S."/>
            <person name="Heiman D."/>
            <person name="Hepburn T."/>
            <person name="Howarth C."/>
            <person name="Jen D."/>
            <person name="Larson L."/>
            <person name="Lewis B."/>
            <person name="Mehta T."/>
            <person name="Park D."/>
            <person name="Pearson M."/>
            <person name="Roberts A."/>
            <person name="Saif S."/>
            <person name="Shea T."/>
            <person name="Shenoy N."/>
            <person name="Sisk P."/>
            <person name="Stolte C."/>
            <person name="Sykes S."/>
            <person name="Walk T."/>
            <person name="White J."/>
            <person name="Yandava C."/>
            <person name="Allison M.J."/>
            <person name="Lander E."/>
            <person name="Nusbaum C."/>
            <person name="Galagan J."/>
            <person name="Birren B."/>
        </authorList>
    </citation>
    <scope>NUCLEOTIDE SEQUENCE [LARGE SCALE GENOMIC DNA]</scope>
    <source>
        <strain evidence="1 2">OXCC13</strain>
    </source>
</reference>
<sequence length="317" mass="36001">MNDIARKPLSGLSLHLRSWAGVALPARELRENMDFGERINHILTISQIVLFCRRPRFSFDPDFSVDGERISGKLLCRVEGKIRTIPFSLVIPLGENEKSFVLAPAPHNEIHIVDGQGEPVGKLSAHTLSQRPEILKQEPWVNDLEVLYAGNVYKEGTLSAFEKVRSNKALQELLAGMRKALPDDDIIVYAFEYLPYDLIPMLGALMPQGLQAQDARFLSTKDHPLNEFQKTCMEQAALIEYFRPIWNAPDKQVNNPESERVFQSCEILDFSGVVIEISTVRSHFRLYSRTVPPMHHHMNILDLSDPVKRAEFFAIAL</sequence>
<organism evidence="1 2">
    <name type="scientific">Oxalobacter formigenes OXCC13</name>
    <dbReference type="NCBI Taxonomy" id="556269"/>
    <lineage>
        <taxon>Bacteria</taxon>
        <taxon>Pseudomonadati</taxon>
        <taxon>Pseudomonadota</taxon>
        <taxon>Betaproteobacteria</taxon>
        <taxon>Burkholderiales</taxon>
        <taxon>Oxalobacteraceae</taxon>
        <taxon>Oxalobacter</taxon>
    </lineage>
</organism>